<dbReference type="PRINTS" id="PR00420">
    <property type="entry name" value="RNGMNOXGNASE"/>
</dbReference>
<dbReference type="Pfam" id="PF01494">
    <property type="entry name" value="FAD_binding_3"/>
    <property type="match status" value="1"/>
</dbReference>
<keyword evidence="4" id="KW-0560">Oxidoreductase</keyword>
<dbReference type="PANTHER" id="PTHR47356">
    <property type="entry name" value="FAD-DEPENDENT MONOOXYGENASE ASQG-RELATED"/>
    <property type="match status" value="1"/>
</dbReference>
<dbReference type="SUPFAM" id="SSF51905">
    <property type="entry name" value="FAD/NAD(P)-binding domain"/>
    <property type="match status" value="1"/>
</dbReference>
<reference evidence="7 8" key="1">
    <citation type="journal article" date="2019" name="Sci. Rep.">
        <title>A multi-omics analysis of the grapevine pathogen Lasiodiplodia theobromae reveals that temperature affects the expression of virulence- and pathogenicity-related genes.</title>
        <authorList>
            <person name="Felix C."/>
            <person name="Meneses R."/>
            <person name="Goncalves M.F.M."/>
            <person name="Tilleman L."/>
            <person name="Duarte A.S."/>
            <person name="Jorrin-Novo J.V."/>
            <person name="Van de Peer Y."/>
            <person name="Deforce D."/>
            <person name="Van Nieuwerburgh F."/>
            <person name="Esteves A.C."/>
            <person name="Alves A."/>
        </authorList>
    </citation>
    <scope>NUCLEOTIDE SEQUENCE [LARGE SCALE GENOMIC DNA]</scope>
    <source>
        <strain evidence="7 8">LA-SOL3</strain>
    </source>
</reference>
<dbReference type="InterPro" id="IPR036188">
    <property type="entry name" value="FAD/NAD-bd_sf"/>
</dbReference>
<gene>
    <name evidence="7" type="primary">andE_8</name>
    <name evidence="7" type="ORF">DBV05_g7931</name>
</gene>
<keyword evidence="3" id="KW-0274">FAD</keyword>
<keyword evidence="2" id="KW-0285">Flavoprotein</keyword>
<dbReference type="AlphaFoldDB" id="A0A5N5D725"/>
<evidence type="ECO:0000256" key="3">
    <source>
        <dbReference type="ARBA" id="ARBA00022827"/>
    </source>
</evidence>
<organism evidence="7 8">
    <name type="scientific">Lasiodiplodia theobromae</name>
    <dbReference type="NCBI Taxonomy" id="45133"/>
    <lineage>
        <taxon>Eukaryota</taxon>
        <taxon>Fungi</taxon>
        <taxon>Dikarya</taxon>
        <taxon>Ascomycota</taxon>
        <taxon>Pezizomycotina</taxon>
        <taxon>Dothideomycetes</taxon>
        <taxon>Dothideomycetes incertae sedis</taxon>
        <taxon>Botryosphaeriales</taxon>
        <taxon>Botryosphaeriaceae</taxon>
        <taxon>Lasiodiplodia</taxon>
    </lineage>
</organism>
<evidence type="ECO:0000256" key="4">
    <source>
        <dbReference type="ARBA" id="ARBA00023002"/>
    </source>
</evidence>
<dbReference type="InterPro" id="IPR050562">
    <property type="entry name" value="FAD_mOase_fung"/>
</dbReference>
<keyword evidence="8" id="KW-1185">Reference proteome</keyword>
<keyword evidence="5" id="KW-1133">Transmembrane helix</keyword>
<dbReference type="InterPro" id="IPR002938">
    <property type="entry name" value="FAD-bd"/>
</dbReference>
<dbReference type="Gene3D" id="3.50.50.60">
    <property type="entry name" value="FAD/NAD(P)-binding domain"/>
    <property type="match status" value="1"/>
</dbReference>
<evidence type="ECO:0000256" key="1">
    <source>
        <dbReference type="ARBA" id="ARBA00007992"/>
    </source>
</evidence>
<dbReference type="GO" id="GO:0071949">
    <property type="term" value="F:FAD binding"/>
    <property type="evidence" value="ECO:0007669"/>
    <property type="project" value="InterPro"/>
</dbReference>
<evidence type="ECO:0000256" key="5">
    <source>
        <dbReference type="SAM" id="Phobius"/>
    </source>
</evidence>
<evidence type="ECO:0000313" key="7">
    <source>
        <dbReference type="EMBL" id="KAB2573417.1"/>
    </source>
</evidence>
<comment type="caution">
    <text evidence="7">The sequence shown here is derived from an EMBL/GenBank/DDBJ whole genome shotgun (WGS) entry which is preliminary data.</text>
</comment>
<name>A0A5N5D725_9PEZI</name>
<feature type="domain" description="FAD-binding" evidence="6">
    <location>
        <begin position="9"/>
        <end position="170"/>
    </location>
</feature>
<comment type="similarity">
    <text evidence="1">Belongs to the paxM FAD-dependent monooxygenase family.</text>
</comment>
<proteinExistence type="inferred from homology"/>
<keyword evidence="5" id="KW-0812">Transmembrane</keyword>
<dbReference type="Proteomes" id="UP000325902">
    <property type="component" value="Unassembled WGS sequence"/>
</dbReference>
<dbReference type="GO" id="GO:0004497">
    <property type="term" value="F:monooxygenase activity"/>
    <property type="evidence" value="ECO:0007669"/>
    <property type="project" value="UniProtKB-KW"/>
</dbReference>
<accession>A0A5N5D725</accession>
<sequence>MADASTSFKVIIAGGSLVGLALALCFERAGIEYELFEKGELAPQLGASIGWHPHGVRILEQLGLRDDIEKIAVPLVDRLIFDENGRCIEKSKALWTISQSMGHPMLFIERCEMLSILSSHIKKKDRIHTHCSIQSYQETEKGVSVTTNDGQVVHGSILVGADGIHSHVRGLMADVISKTDPVLAKELRTGFVAQYKCVFGVSRNGSNTPIMPDATTNTVYYDYYSILTATGVPGLIFWFLFIKLPAPVRAPDCPRYSQGDMEKTIEEFGDKTIGPTYTVRDLWDLRVKSSMAPLEEGMLKKWSHGRVVLVGDSINKVTINAGLGGNTAYEGIVCFTNGLVELLARSPTPSLSELTAVFQEFEETHRQRADTVTWLSGLITRYESQDTWYLKLVSRWLSPWLSDALKTDAYVSFFGKAPHFNWLPKPKPGVVVDARL</sequence>
<feature type="transmembrane region" description="Helical" evidence="5">
    <location>
        <begin position="223"/>
        <end position="242"/>
    </location>
</feature>
<evidence type="ECO:0000313" key="8">
    <source>
        <dbReference type="Proteomes" id="UP000325902"/>
    </source>
</evidence>
<dbReference type="EMBL" id="VCHE01000059">
    <property type="protein sequence ID" value="KAB2573417.1"/>
    <property type="molecule type" value="Genomic_DNA"/>
</dbReference>
<protein>
    <submittedName>
        <fullName evidence="7">FAD-dependent monooxygenase andE</fullName>
    </submittedName>
</protein>
<keyword evidence="5" id="KW-0472">Membrane</keyword>
<dbReference type="PANTHER" id="PTHR47356:SF2">
    <property type="entry name" value="FAD-BINDING DOMAIN-CONTAINING PROTEIN-RELATED"/>
    <property type="match status" value="1"/>
</dbReference>
<keyword evidence="7" id="KW-0503">Monooxygenase</keyword>
<dbReference type="OrthoDB" id="2431938at2759"/>
<evidence type="ECO:0000256" key="2">
    <source>
        <dbReference type="ARBA" id="ARBA00022630"/>
    </source>
</evidence>
<evidence type="ECO:0000259" key="6">
    <source>
        <dbReference type="Pfam" id="PF01494"/>
    </source>
</evidence>